<dbReference type="EMBL" id="JACEIK010067808">
    <property type="protein sequence ID" value="MCE5167243.1"/>
    <property type="molecule type" value="Genomic_DNA"/>
</dbReference>
<gene>
    <name evidence="1" type="ORF">HAX54_044473</name>
</gene>
<protein>
    <submittedName>
        <fullName evidence="1">Uncharacterized protein</fullName>
    </submittedName>
</protein>
<evidence type="ECO:0000313" key="1">
    <source>
        <dbReference type="EMBL" id="MCE5167243.1"/>
    </source>
</evidence>
<reference evidence="1 2" key="1">
    <citation type="journal article" date="2021" name="BMC Genomics">
        <title>Datura genome reveals duplications of psychoactive alkaloid biosynthetic genes and high mutation rate following tissue culture.</title>
        <authorList>
            <person name="Rajewski A."/>
            <person name="Carter-House D."/>
            <person name="Stajich J."/>
            <person name="Litt A."/>
        </authorList>
    </citation>
    <scope>NUCLEOTIDE SEQUENCE [LARGE SCALE GENOMIC DNA]</scope>
    <source>
        <strain evidence="1">AR-01</strain>
    </source>
</reference>
<sequence length="159" mass="16793">REGRWAHAHAGRGRGPLGACPCRPRARDAGGMPMPDEREGRCAHAHAGQVRGTLRGILMSVECEGRRGKFPCRPSARDVGGHALAGRVRGTLGACPCRSSARDADMSLPLACWLLTCAVPAALGIARTICFAARVDTWVGHTSPNIAFDASLCISLKNL</sequence>
<keyword evidence="2" id="KW-1185">Reference proteome</keyword>
<dbReference type="Proteomes" id="UP000823775">
    <property type="component" value="Unassembled WGS sequence"/>
</dbReference>
<proteinExistence type="predicted"/>
<organism evidence="1 2">
    <name type="scientific">Datura stramonium</name>
    <name type="common">Jimsonweed</name>
    <name type="synonym">Common thornapple</name>
    <dbReference type="NCBI Taxonomy" id="4076"/>
    <lineage>
        <taxon>Eukaryota</taxon>
        <taxon>Viridiplantae</taxon>
        <taxon>Streptophyta</taxon>
        <taxon>Embryophyta</taxon>
        <taxon>Tracheophyta</taxon>
        <taxon>Spermatophyta</taxon>
        <taxon>Magnoliopsida</taxon>
        <taxon>eudicotyledons</taxon>
        <taxon>Gunneridae</taxon>
        <taxon>Pentapetalae</taxon>
        <taxon>asterids</taxon>
        <taxon>lamiids</taxon>
        <taxon>Solanales</taxon>
        <taxon>Solanaceae</taxon>
        <taxon>Solanoideae</taxon>
        <taxon>Datureae</taxon>
        <taxon>Datura</taxon>
    </lineage>
</organism>
<evidence type="ECO:0000313" key="2">
    <source>
        <dbReference type="Proteomes" id="UP000823775"/>
    </source>
</evidence>
<feature type="non-terminal residue" evidence="1">
    <location>
        <position position="1"/>
    </location>
</feature>
<accession>A0ABS8Y9K3</accession>
<comment type="caution">
    <text evidence="1">The sequence shown here is derived from an EMBL/GenBank/DDBJ whole genome shotgun (WGS) entry which is preliminary data.</text>
</comment>
<name>A0ABS8Y9K3_DATST</name>